<feature type="modified residue" description="Phosphohistidine" evidence="12">
    <location>
        <position position="846"/>
    </location>
</feature>
<feature type="domain" description="MHYT" evidence="20">
    <location>
        <begin position="22"/>
        <end position="216"/>
    </location>
</feature>
<evidence type="ECO:0000259" key="20">
    <source>
        <dbReference type="PROSITE" id="PS50924"/>
    </source>
</evidence>
<comment type="subcellular location">
    <subcellularLocation>
        <location evidence="2">Cell membrane</location>
        <topology evidence="2">Multi-pass membrane protein</topology>
    </subcellularLocation>
</comment>
<dbReference type="Gene3D" id="3.30.565.10">
    <property type="entry name" value="Histidine kinase-like ATPase, C-terminal domain"/>
    <property type="match status" value="1"/>
</dbReference>
<dbReference type="InterPro" id="IPR036890">
    <property type="entry name" value="HATPase_C_sf"/>
</dbReference>
<evidence type="ECO:0000256" key="13">
    <source>
        <dbReference type="PROSITE-ProRule" id="PRU00169"/>
    </source>
</evidence>
<evidence type="ECO:0000259" key="18">
    <source>
        <dbReference type="PROSITE" id="PS50113"/>
    </source>
</evidence>
<dbReference type="CDD" id="cd00082">
    <property type="entry name" value="HisKA"/>
    <property type="match status" value="1"/>
</dbReference>
<dbReference type="SUPFAM" id="SSF55785">
    <property type="entry name" value="PYP-like sensor domain (PAS domain)"/>
    <property type="match status" value="1"/>
</dbReference>
<dbReference type="InterPro" id="IPR003594">
    <property type="entry name" value="HATPase_dom"/>
</dbReference>
<dbReference type="PROSITE" id="PS50924">
    <property type="entry name" value="MHYT"/>
    <property type="match status" value="1"/>
</dbReference>
<evidence type="ECO:0000256" key="4">
    <source>
        <dbReference type="ARBA" id="ARBA00022475"/>
    </source>
</evidence>
<accession>A0ABT0EGR8</accession>
<dbReference type="EMBL" id="JAKNRV010000081">
    <property type="protein sequence ID" value="MCK1784900.1"/>
    <property type="molecule type" value="Genomic_DNA"/>
</dbReference>
<name>A0ABT0EGR8_9PSED</name>
<evidence type="ECO:0000259" key="16">
    <source>
        <dbReference type="PROSITE" id="PS50110"/>
    </source>
</evidence>
<dbReference type="SMART" id="SM00448">
    <property type="entry name" value="REC"/>
    <property type="match status" value="1"/>
</dbReference>
<dbReference type="Pfam" id="PF00989">
    <property type="entry name" value="PAS"/>
    <property type="match status" value="1"/>
</dbReference>
<feature type="transmembrane region" description="Helical" evidence="14">
    <location>
        <begin position="190"/>
        <end position="212"/>
    </location>
</feature>
<dbReference type="SMART" id="SM00091">
    <property type="entry name" value="PAS"/>
    <property type="match status" value="1"/>
</dbReference>
<dbReference type="Pfam" id="PF02518">
    <property type="entry name" value="HATPase_c"/>
    <property type="match status" value="1"/>
</dbReference>
<dbReference type="Pfam" id="PF03707">
    <property type="entry name" value="MHYT"/>
    <property type="match status" value="3"/>
</dbReference>
<feature type="transmembrane region" description="Helical" evidence="14">
    <location>
        <begin position="60"/>
        <end position="83"/>
    </location>
</feature>
<dbReference type="PROSITE" id="PS50113">
    <property type="entry name" value="PAC"/>
    <property type="match status" value="1"/>
</dbReference>
<dbReference type="PROSITE" id="PS50894">
    <property type="entry name" value="HPT"/>
    <property type="match status" value="1"/>
</dbReference>
<dbReference type="InterPro" id="IPR036641">
    <property type="entry name" value="HPT_dom_sf"/>
</dbReference>
<dbReference type="InterPro" id="IPR008207">
    <property type="entry name" value="Sig_transdc_His_kin_Hpt_dom"/>
</dbReference>
<keyword evidence="10" id="KW-0902">Two-component regulatory system</keyword>
<dbReference type="CDD" id="cd00130">
    <property type="entry name" value="PAS"/>
    <property type="match status" value="1"/>
</dbReference>
<gene>
    <name evidence="21" type="ORF">L9Z73_11235</name>
</gene>
<dbReference type="SUPFAM" id="SSF55874">
    <property type="entry name" value="ATPase domain of HSP90 chaperone/DNA topoisomerase II/histidine kinase"/>
    <property type="match status" value="1"/>
</dbReference>
<dbReference type="PROSITE" id="PS50110">
    <property type="entry name" value="RESPONSE_REGULATORY"/>
    <property type="match status" value="1"/>
</dbReference>
<organism evidence="21 22">
    <name type="scientific">Pseudomonas emilianonis</name>
    <dbReference type="NCBI Taxonomy" id="2915812"/>
    <lineage>
        <taxon>Bacteria</taxon>
        <taxon>Pseudomonadati</taxon>
        <taxon>Pseudomonadota</taxon>
        <taxon>Gammaproteobacteria</taxon>
        <taxon>Pseudomonadales</taxon>
        <taxon>Pseudomonadaceae</taxon>
        <taxon>Pseudomonas</taxon>
    </lineage>
</organism>
<protein>
    <recommendedName>
        <fullName evidence="3">histidine kinase</fullName>
        <ecNumber evidence="3">2.7.13.3</ecNumber>
    </recommendedName>
</protein>
<evidence type="ECO:0000256" key="3">
    <source>
        <dbReference type="ARBA" id="ARBA00012438"/>
    </source>
</evidence>
<evidence type="ECO:0000256" key="10">
    <source>
        <dbReference type="ARBA" id="ARBA00023012"/>
    </source>
</evidence>
<keyword evidence="9 14" id="KW-1133">Transmembrane helix</keyword>
<keyword evidence="5 13" id="KW-0597">Phosphoprotein</keyword>
<dbReference type="PRINTS" id="PR00344">
    <property type="entry name" value="BCTRLSENSOR"/>
</dbReference>
<dbReference type="InterPro" id="IPR005330">
    <property type="entry name" value="MHYT_dom"/>
</dbReference>
<dbReference type="SMART" id="SM00387">
    <property type="entry name" value="HATPase_c"/>
    <property type="match status" value="1"/>
</dbReference>
<dbReference type="CDD" id="cd17546">
    <property type="entry name" value="REC_hyHK_CKI1_RcsC-like"/>
    <property type="match status" value="1"/>
</dbReference>
<reference evidence="21 22" key="1">
    <citation type="submission" date="2022-02" db="EMBL/GenBank/DDBJ databases">
        <title>Comparative genomics of the first Antarctic Pseudomonas spp. capable of biotransforming 2,4,6-Trinitrotoluene.</title>
        <authorList>
            <person name="Cabrera M.A."/>
            <person name="Marquez S.L."/>
            <person name="Perez-Donoso J.M."/>
        </authorList>
    </citation>
    <scope>NUCLEOTIDE SEQUENCE [LARGE SCALE GENOMIC DNA]</scope>
    <source>
        <strain evidence="21 22">TNT11</strain>
    </source>
</reference>
<dbReference type="Pfam" id="PF00072">
    <property type="entry name" value="Response_reg"/>
    <property type="match status" value="1"/>
</dbReference>
<keyword evidence="6 14" id="KW-0812">Transmembrane</keyword>
<feature type="transmembrane region" description="Helical" evidence="14">
    <location>
        <begin position="232"/>
        <end position="255"/>
    </location>
</feature>
<evidence type="ECO:0000259" key="19">
    <source>
        <dbReference type="PROSITE" id="PS50894"/>
    </source>
</evidence>
<feature type="domain" description="Response regulatory" evidence="16">
    <location>
        <begin position="655"/>
        <end position="774"/>
    </location>
</feature>
<comment type="catalytic activity">
    <reaction evidence="1">
        <text>ATP + protein L-histidine = ADP + protein N-phospho-L-histidine.</text>
        <dbReference type="EC" id="2.7.13.3"/>
    </reaction>
</comment>
<feature type="domain" description="HPt" evidence="19">
    <location>
        <begin position="807"/>
        <end position="900"/>
    </location>
</feature>
<keyword evidence="4" id="KW-1003">Cell membrane</keyword>
<evidence type="ECO:0000256" key="5">
    <source>
        <dbReference type="ARBA" id="ARBA00022553"/>
    </source>
</evidence>
<keyword evidence="7" id="KW-0547">Nucleotide-binding</keyword>
<dbReference type="InterPro" id="IPR036097">
    <property type="entry name" value="HisK_dim/P_sf"/>
</dbReference>
<dbReference type="Gene3D" id="3.40.50.2300">
    <property type="match status" value="1"/>
</dbReference>
<dbReference type="InterPro" id="IPR003661">
    <property type="entry name" value="HisK_dim/P_dom"/>
</dbReference>
<feature type="transmembrane region" description="Helical" evidence="14">
    <location>
        <begin position="26"/>
        <end position="48"/>
    </location>
</feature>
<dbReference type="SMART" id="SM00388">
    <property type="entry name" value="HisKA"/>
    <property type="match status" value="1"/>
</dbReference>
<evidence type="ECO:0000313" key="21">
    <source>
        <dbReference type="EMBL" id="MCK1784900.1"/>
    </source>
</evidence>
<dbReference type="InterPro" id="IPR000014">
    <property type="entry name" value="PAS"/>
</dbReference>
<keyword evidence="11 14" id="KW-0472">Membrane</keyword>
<evidence type="ECO:0000256" key="6">
    <source>
        <dbReference type="ARBA" id="ARBA00022692"/>
    </source>
</evidence>
<feature type="transmembrane region" description="Helical" evidence="14">
    <location>
        <begin position="157"/>
        <end position="178"/>
    </location>
</feature>
<dbReference type="EC" id="2.7.13.3" evidence="3"/>
<dbReference type="SUPFAM" id="SSF47384">
    <property type="entry name" value="Homodimeric domain of signal transducing histidine kinase"/>
    <property type="match status" value="1"/>
</dbReference>
<feature type="transmembrane region" description="Helical" evidence="14">
    <location>
        <begin position="118"/>
        <end position="137"/>
    </location>
</feature>
<keyword evidence="22" id="KW-1185">Reference proteome</keyword>
<dbReference type="RefSeq" id="WP_247400160.1">
    <property type="nucleotide sequence ID" value="NZ_JAKNRV010000081.1"/>
</dbReference>
<evidence type="ECO:0000259" key="15">
    <source>
        <dbReference type="PROSITE" id="PS50109"/>
    </source>
</evidence>
<dbReference type="InterPro" id="IPR005467">
    <property type="entry name" value="His_kinase_dom"/>
</dbReference>
<dbReference type="PROSITE" id="PS50109">
    <property type="entry name" value="HIS_KIN"/>
    <property type="match status" value="1"/>
</dbReference>
<feature type="domain" description="Histidine kinase" evidence="15">
    <location>
        <begin position="419"/>
        <end position="635"/>
    </location>
</feature>
<dbReference type="InterPro" id="IPR000700">
    <property type="entry name" value="PAS-assoc_C"/>
</dbReference>
<dbReference type="Gene3D" id="1.20.120.160">
    <property type="entry name" value="HPT domain"/>
    <property type="match status" value="1"/>
</dbReference>
<dbReference type="NCBIfam" id="TIGR00229">
    <property type="entry name" value="sensory_box"/>
    <property type="match status" value="1"/>
</dbReference>
<dbReference type="InterPro" id="IPR001789">
    <property type="entry name" value="Sig_transdc_resp-reg_receiver"/>
</dbReference>
<feature type="domain" description="PAS" evidence="17">
    <location>
        <begin position="274"/>
        <end position="327"/>
    </location>
</feature>
<dbReference type="CDD" id="cd16922">
    <property type="entry name" value="HATPase_EvgS-ArcB-TorS-like"/>
    <property type="match status" value="1"/>
</dbReference>
<feature type="domain" description="PAC" evidence="18">
    <location>
        <begin position="351"/>
        <end position="401"/>
    </location>
</feature>
<evidence type="ECO:0000313" key="22">
    <source>
        <dbReference type="Proteomes" id="UP001317085"/>
    </source>
</evidence>
<dbReference type="InterPro" id="IPR013767">
    <property type="entry name" value="PAS_fold"/>
</dbReference>
<dbReference type="PROSITE" id="PS50112">
    <property type="entry name" value="PAS"/>
    <property type="match status" value="1"/>
</dbReference>
<evidence type="ECO:0000256" key="9">
    <source>
        <dbReference type="ARBA" id="ARBA00022989"/>
    </source>
</evidence>
<evidence type="ECO:0000256" key="2">
    <source>
        <dbReference type="ARBA" id="ARBA00004651"/>
    </source>
</evidence>
<dbReference type="Pfam" id="PF01627">
    <property type="entry name" value="Hpt"/>
    <property type="match status" value="1"/>
</dbReference>
<dbReference type="Gene3D" id="3.30.450.20">
    <property type="entry name" value="PAS domain"/>
    <property type="match status" value="1"/>
</dbReference>
<dbReference type="PANTHER" id="PTHR45339:SF1">
    <property type="entry name" value="HYBRID SIGNAL TRANSDUCTION HISTIDINE KINASE J"/>
    <property type="match status" value="1"/>
</dbReference>
<dbReference type="Gene3D" id="1.10.287.130">
    <property type="match status" value="1"/>
</dbReference>
<evidence type="ECO:0000259" key="17">
    <source>
        <dbReference type="PROSITE" id="PS50112"/>
    </source>
</evidence>
<dbReference type="PANTHER" id="PTHR45339">
    <property type="entry name" value="HYBRID SIGNAL TRANSDUCTION HISTIDINE KINASE J"/>
    <property type="match status" value="1"/>
</dbReference>
<dbReference type="InterPro" id="IPR011006">
    <property type="entry name" value="CheY-like_superfamily"/>
</dbReference>
<evidence type="ECO:0000256" key="14">
    <source>
        <dbReference type="PROSITE-ProRule" id="PRU00244"/>
    </source>
</evidence>
<evidence type="ECO:0000256" key="7">
    <source>
        <dbReference type="ARBA" id="ARBA00022741"/>
    </source>
</evidence>
<comment type="caution">
    <text evidence="21">The sequence shown here is derived from an EMBL/GenBank/DDBJ whole genome shotgun (WGS) entry which is preliminary data.</text>
</comment>
<feature type="transmembrane region" description="Helical" evidence="14">
    <location>
        <begin position="89"/>
        <end position="111"/>
    </location>
</feature>
<dbReference type="SUPFAM" id="SSF52172">
    <property type="entry name" value="CheY-like"/>
    <property type="match status" value="1"/>
</dbReference>
<evidence type="ECO:0000256" key="11">
    <source>
        <dbReference type="ARBA" id="ARBA00023136"/>
    </source>
</evidence>
<proteinExistence type="predicted"/>
<dbReference type="Proteomes" id="UP001317085">
    <property type="component" value="Unassembled WGS sequence"/>
</dbReference>
<keyword evidence="8" id="KW-0067">ATP-binding</keyword>
<dbReference type="InterPro" id="IPR004358">
    <property type="entry name" value="Sig_transdc_His_kin-like_C"/>
</dbReference>
<feature type="modified residue" description="4-aspartylphosphate" evidence="13">
    <location>
        <position position="704"/>
    </location>
</feature>
<dbReference type="InterPro" id="IPR035965">
    <property type="entry name" value="PAS-like_dom_sf"/>
</dbReference>
<sequence>MGGFYSLFIDTPVAALYVPGSHNPGLVVLSILVSIFSATMSLQTAQIARKAESALHRHMAVSTGAFALGGGIWTMHFIGMLAFELHTHVHYATGLTLFSLLPACVASWLALRMLASPTVTGLHLVMSGTLVGLGIGAMHYSGMAAMQTSLQMRYDPLIFTLSIVLAIVLAVFALWVHYRLLRTTLTSMQRLLVSGTVLGSAIAGMHYTGMAAVRFVGVPNSTSPGVLLNTTFASIALSTFTVTVTVLVLALNGLIHSRKLYRTMEENNLKIEESKSRMDAILDTAVDGIITIDSRGLIQSFNHSAERLFGWNADEAIGRNINMLMPEPDQSQHDGYLHNYKTTGAPKIIGIGREVMGLRKDGSLMPMRLAVGRVDLPNELLFVGFVTDITERHTLEASLRETAERAERAAIAKSTFLANMSHEIRTPMNSIIGFTELLLQGDLTSIQRNHLHTVGQSSRLLLGLINDILDTTKMENGSMTLESIDFSLKGLALQIESSMRLGAQSKHLTLTPHYPTDMPEYFQGDPLRILQVLTNLVGNAIKFTERGGVDVSFSYTDARVHVKVADTGIGMTPQQIELIFAPFTQADASISRRFGGTGLGTTIARQLVEQMGGSIEVVSEFGHGSIFHVQLPLPTGQKPEATPVAAPQQVLPPLKILIADDVPQNLELLTLTLSGRGHQVVAARDGGEAVAKFISDHFDLILMDVHMPGTDGLQATRLIRQYERTHARPYTPIIALTASVLAEDRQTAQQAGMDGFAVKPLDVPRLFDEIAGVLKIERAPALPGDTDKTLAPHPLIDWNSGISLWGSEKRLAKALKQFLESAATNHPLPGDADADIDWETTLLSLHGIHGASGNLSLPSVAELASTLEDRVRTGRHEEARPQITELRTLLASVTRELQASNALLVEKQRPLAQPSASELLAHMHQLLACLAHNELNDAALDKVCAGLESLGEHTHVQVLRTAVDAFEFGRAQTLLQQLVADHTLETQA</sequence>
<evidence type="ECO:0000256" key="1">
    <source>
        <dbReference type="ARBA" id="ARBA00000085"/>
    </source>
</evidence>
<evidence type="ECO:0000256" key="8">
    <source>
        <dbReference type="ARBA" id="ARBA00022840"/>
    </source>
</evidence>
<dbReference type="Pfam" id="PF00512">
    <property type="entry name" value="HisKA"/>
    <property type="match status" value="1"/>
</dbReference>
<dbReference type="SUPFAM" id="SSF47226">
    <property type="entry name" value="Histidine-containing phosphotransfer domain, HPT domain"/>
    <property type="match status" value="1"/>
</dbReference>
<evidence type="ECO:0000256" key="12">
    <source>
        <dbReference type="PROSITE-ProRule" id="PRU00110"/>
    </source>
</evidence>